<feature type="signal peptide" evidence="2">
    <location>
        <begin position="1"/>
        <end position="30"/>
    </location>
</feature>
<name>E6LWM7_9ACTO</name>
<dbReference type="HOGENOM" id="CLU_052326_0_0_11"/>
<dbReference type="EMBL" id="AEPY01000001">
    <property type="protein sequence ID" value="EFU81112.1"/>
    <property type="molecule type" value="Genomic_DNA"/>
</dbReference>
<organism evidence="3 4">
    <name type="scientific">Mobiluncus curtisii ATCC 51333</name>
    <dbReference type="NCBI Taxonomy" id="887326"/>
    <lineage>
        <taxon>Bacteria</taxon>
        <taxon>Bacillati</taxon>
        <taxon>Actinomycetota</taxon>
        <taxon>Actinomycetes</taxon>
        <taxon>Actinomycetales</taxon>
        <taxon>Actinomycetaceae</taxon>
        <taxon>Mobiluncus</taxon>
    </lineage>
</organism>
<reference evidence="3 4" key="1">
    <citation type="submission" date="2010-12" db="EMBL/GenBank/DDBJ databases">
        <authorList>
            <person name="Muzny D."/>
            <person name="Qin X."/>
            <person name="Deng J."/>
            <person name="Jiang H."/>
            <person name="Liu Y."/>
            <person name="Qu J."/>
            <person name="Song X.-Z."/>
            <person name="Zhang L."/>
            <person name="Thornton R."/>
            <person name="Coyle M."/>
            <person name="Francisco L."/>
            <person name="Jackson L."/>
            <person name="Javaid M."/>
            <person name="Korchina V."/>
            <person name="Kovar C."/>
            <person name="Mata R."/>
            <person name="Mathew T."/>
            <person name="Ngo R."/>
            <person name="Nguyen L."/>
            <person name="Nguyen N."/>
            <person name="Okwuonu G."/>
            <person name="Ongeri F."/>
            <person name="Pham C."/>
            <person name="Simmons D."/>
            <person name="Wilczek-Boney K."/>
            <person name="Hale W."/>
            <person name="Jakkamsetti A."/>
            <person name="Pham P."/>
            <person name="Ruth R."/>
            <person name="San Lucas F."/>
            <person name="Warren J."/>
            <person name="Zhang J."/>
            <person name="Zhao Z."/>
            <person name="Zhou C."/>
            <person name="Zhu D."/>
            <person name="Lee S."/>
            <person name="Bess C."/>
            <person name="Blankenburg K."/>
            <person name="Forbes L."/>
            <person name="Fu Q."/>
            <person name="Gubbala S."/>
            <person name="Hirani K."/>
            <person name="Jayaseelan J.C."/>
            <person name="Lara F."/>
            <person name="Munidasa M."/>
            <person name="Palculict T."/>
            <person name="Patil S."/>
            <person name="Pu L.-L."/>
            <person name="Saada N."/>
            <person name="Tang L."/>
            <person name="Weissenberger G."/>
            <person name="Zhu Y."/>
            <person name="Hemphill L."/>
            <person name="Shang Y."/>
            <person name="Youmans B."/>
            <person name="Ayvaz T."/>
            <person name="Ross M."/>
            <person name="Santibanez J."/>
            <person name="Aqrawi P."/>
            <person name="Gross S."/>
            <person name="Joshi V."/>
            <person name="Fowler G."/>
            <person name="Nazareth L."/>
            <person name="Reid J."/>
            <person name="Worley K."/>
            <person name="Petrosino J."/>
            <person name="Highlander S."/>
            <person name="Gibbs R."/>
        </authorList>
    </citation>
    <scope>NUCLEOTIDE SEQUENCE [LARGE SCALE GENOMIC DNA]</scope>
    <source>
        <strain evidence="3 4">ATCC 51333</strain>
    </source>
</reference>
<comment type="caution">
    <text evidence="3">The sequence shown here is derived from an EMBL/GenBank/DDBJ whole genome shotgun (WGS) entry which is preliminary data.</text>
</comment>
<gene>
    <name evidence="3" type="ORF">HMPREF0388_0264</name>
</gene>
<evidence type="ECO:0000313" key="4">
    <source>
        <dbReference type="Proteomes" id="UP000005573"/>
    </source>
</evidence>
<feature type="chain" id="PRO_5039065822" description="Thioester domain-containing protein" evidence="2">
    <location>
        <begin position="31"/>
        <end position="430"/>
    </location>
</feature>
<dbReference type="Proteomes" id="UP000005573">
    <property type="component" value="Unassembled WGS sequence"/>
</dbReference>
<accession>E6LWM7</accession>
<evidence type="ECO:0000256" key="1">
    <source>
        <dbReference type="SAM" id="MobiDB-lite"/>
    </source>
</evidence>
<proteinExistence type="predicted"/>
<dbReference type="RefSeq" id="WP_004008723.1">
    <property type="nucleotide sequence ID" value="NZ_GL622340.1"/>
</dbReference>
<evidence type="ECO:0008006" key="5">
    <source>
        <dbReference type="Google" id="ProtNLM"/>
    </source>
</evidence>
<sequence length="430" mass="46950">MSKTISKKLVAIFAVIAVAFSALSISLVFAHQDKANASGILMVRKNFVAGNFHSSTYRSADGSFAAYCTLLDPYWGPGANGAPAQVYSDRVPSSSLRYHTAGGARGVFSGPAIQQIGYLVSAFGMNPDDNDPLRGLAIKQTIANLTGIPWHGGDYGPLYNSVVATMTENARVWGNQKLIINDPVYNWEGGKDKGKVDQRMSITNLGVSNEQKNMWWGFRTGMSTVQPTLTIRTFGDIAINAPGNPKEWKIPYNEHFDPNAGIGLIRTGTGKWNIEIIANGIPNNIMYRQTTNARYKGVGYQELISGGLQQLKLGAKNETPPVKDVSLEFSSDISSKVIEPGTPFHDTGHVKAKSNDPDVPATWPQREFSWRDSDGNAHTSSEPVPFRIKFHLWGPSQTPIQEGANPGLNRLFQFVSQHPVTHPTPFFVTG</sequence>
<protein>
    <recommendedName>
        <fullName evidence="5">Thioester domain-containing protein</fullName>
    </recommendedName>
</protein>
<keyword evidence="2" id="KW-0732">Signal</keyword>
<evidence type="ECO:0000256" key="2">
    <source>
        <dbReference type="SAM" id="SignalP"/>
    </source>
</evidence>
<evidence type="ECO:0000313" key="3">
    <source>
        <dbReference type="EMBL" id="EFU81112.1"/>
    </source>
</evidence>
<feature type="region of interest" description="Disordered" evidence="1">
    <location>
        <begin position="341"/>
        <end position="361"/>
    </location>
</feature>
<dbReference type="AlphaFoldDB" id="E6LWM7"/>
<feature type="compositionally biased region" description="Basic and acidic residues" evidence="1">
    <location>
        <begin position="346"/>
        <end position="356"/>
    </location>
</feature>